<dbReference type="EMBL" id="CAJOBB010029825">
    <property type="protein sequence ID" value="CAF4439582.1"/>
    <property type="molecule type" value="Genomic_DNA"/>
</dbReference>
<feature type="non-terminal residue" evidence="1">
    <location>
        <position position="1"/>
    </location>
</feature>
<sequence length="78" mass="9713">WKFAYAVVVNEVVRPRLGYYQWENIRENLDRCREYHALYFKERKEQATRIEKQRARKLEKQIDVLNLVFIRRNVELDV</sequence>
<name>A0A820RSJ0_9BILA</name>
<organism evidence="1 2">
    <name type="scientific">Adineta steineri</name>
    <dbReference type="NCBI Taxonomy" id="433720"/>
    <lineage>
        <taxon>Eukaryota</taxon>
        <taxon>Metazoa</taxon>
        <taxon>Spiralia</taxon>
        <taxon>Gnathifera</taxon>
        <taxon>Rotifera</taxon>
        <taxon>Eurotatoria</taxon>
        <taxon>Bdelloidea</taxon>
        <taxon>Adinetida</taxon>
        <taxon>Adinetidae</taxon>
        <taxon>Adineta</taxon>
    </lineage>
</organism>
<protein>
    <submittedName>
        <fullName evidence="1">Uncharacterized protein</fullName>
    </submittedName>
</protein>
<comment type="caution">
    <text evidence="1">The sequence shown here is derived from an EMBL/GenBank/DDBJ whole genome shotgun (WGS) entry which is preliminary data.</text>
</comment>
<reference evidence="1" key="1">
    <citation type="submission" date="2021-02" db="EMBL/GenBank/DDBJ databases">
        <authorList>
            <person name="Nowell W R."/>
        </authorList>
    </citation>
    <scope>NUCLEOTIDE SEQUENCE</scope>
</reference>
<gene>
    <name evidence="1" type="ORF">KXQ929_LOCUS53298</name>
</gene>
<accession>A0A820RSJ0</accession>
<proteinExistence type="predicted"/>
<evidence type="ECO:0000313" key="2">
    <source>
        <dbReference type="Proteomes" id="UP000663868"/>
    </source>
</evidence>
<dbReference type="Proteomes" id="UP000663868">
    <property type="component" value="Unassembled WGS sequence"/>
</dbReference>
<dbReference type="AlphaFoldDB" id="A0A820RSJ0"/>
<evidence type="ECO:0000313" key="1">
    <source>
        <dbReference type="EMBL" id="CAF4439582.1"/>
    </source>
</evidence>